<reference evidence="2 3" key="1">
    <citation type="submission" date="2015-11" db="EMBL/GenBank/DDBJ databases">
        <title>Draft genome sequence of Paramesorhizobium deserti A-3-E, a strain highly resistant to diverse beta-lactam antibiotics.</title>
        <authorList>
            <person name="Lv R."/>
            <person name="Yang X."/>
            <person name="Fang N."/>
            <person name="Guo J."/>
            <person name="Luo X."/>
            <person name="Peng F."/>
            <person name="Yang R."/>
            <person name="Cui Y."/>
            <person name="Fang C."/>
            <person name="Song Y."/>
        </authorList>
    </citation>
    <scope>NUCLEOTIDE SEQUENCE [LARGE SCALE GENOMIC DNA]</scope>
    <source>
        <strain evidence="2 3">A-3-E</strain>
    </source>
</reference>
<feature type="transmembrane region" description="Helical" evidence="1">
    <location>
        <begin position="137"/>
        <end position="157"/>
    </location>
</feature>
<dbReference type="InterPro" id="IPR013901">
    <property type="entry name" value="Anthrone_oxy"/>
</dbReference>
<dbReference type="Proteomes" id="UP000070107">
    <property type="component" value="Unassembled WGS sequence"/>
</dbReference>
<gene>
    <name evidence="2" type="ORF">ATN84_18865</name>
</gene>
<dbReference type="AlphaFoldDB" id="A0A135HQ53"/>
<dbReference type="OrthoDB" id="428263at2"/>
<name>A0A135HQ53_9HYPH</name>
<protein>
    <recommendedName>
        <fullName evidence="4">DUF1772 domain-containing protein</fullName>
    </recommendedName>
</protein>
<accession>A0A135HQ53</accession>
<keyword evidence="3" id="KW-1185">Reference proteome</keyword>
<feature type="transmembrane region" description="Helical" evidence="1">
    <location>
        <begin position="85"/>
        <end position="106"/>
    </location>
</feature>
<evidence type="ECO:0000313" key="3">
    <source>
        <dbReference type="Proteomes" id="UP000070107"/>
    </source>
</evidence>
<comment type="caution">
    <text evidence="2">The sequence shown here is derived from an EMBL/GenBank/DDBJ whole genome shotgun (WGS) entry which is preliminary data.</text>
</comment>
<keyword evidence="1" id="KW-0812">Transmembrane</keyword>
<proteinExistence type="predicted"/>
<dbReference type="Pfam" id="PF08592">
    <property type="entry name" value="Anthrone_oxy"/>
    <property type="match status" value="1"/>
</dbReference>
<sequence>MDRIMPTAVFLAAIGSGVMGGFFYGFSNVVMAALGRLTPQGGTAAMQSINVTVLNPIFFILFFGTALLAVILAMAALLNLSQPGAYMLLAGSLLYLGGIILVTMIFNVPMNEALAVVDPASPAGAEHWTGYLDRWTAWNHVRTITGIIASACFVLALRMAP</sequence>
<organism evidence="2 3">
    <name type="scientific">Paramesorhizobium deserti</name>
    <dbReference type="NCBI Taxonomy" id="1494590"/>
    <lineage>
        <taxon>Bacteria</taxon>
        <taxon>Pseudomonadati</taxon>
        <taxon>Pseudomonadota</taxon>
        <taxon>Alphaproteobacteria</taxon>
        <taxon>Hyphomicrobiales</taxon>
        <taxon>Phyllobacteriaceae</taxon>
        <taxon>Paramesorhizobium</taxon>
    </lineage>
</organism>
<keyword evidence="1" id="KW-0472">Membrane</keyword>
<evidence type="ECO:0008006" key="4">
    <source>
        <dbReference type="Google" id="ProtNLM"/>
    </source>
</evidence>
<feature type="transmembrane region" description="Helical" evidence="1">
    <location>
        <begin position="56"/>
        <end position="78"/>
    </location>
</feature>
<dbReference type="EMBL" id="LNTU01000038">
    <property type="protein sequence ID" value="KXF75331.1"/>
    <property type="molecule type" value="Genomic_DNA"/>
</dbReference>
<evidence type="ECO:0000256" key="1">
    <source>
        <dbReference type="SAM" id="Phobius"/>
    </source>
</evidence>
<keyword evidence="1" id="KW-1133">Transmembrane helix</keyword>
<evidence type="ECO:0000313" key="2">
    <source>
        <dbReference type="EMBL" id="KXF75331.1"/>
    </source>
</evidence>